<proteinExistence type="predicted"/>
<reference evidence="2" key="1">
    <citation type="submission" date="2019-09" db="EMBL/GenBank/DDBJ databases">
        <title>Draft genome information of white flower Hibiscus syriacus.</title>
        <authorList>
            <person name="Kim Y.-M."/>
        </authorList>
    </citation>
    <scope>NUCLEOTIDE SEQUENCE [LARGE SCALE GENOMIC DNA]</scope>
    <source>
        <strain evidence="2">YM2019G1</strain>
    </source>
</reference>
<name>A0A6A3CUJ7_HIBSY</name>
<keyword evidence="3" id="KW-1185">Reference proteome</keyword>
<dbReference type="PANTHER" id="PTHR33116">
    <property type="entry name" value="REVERSE TRANSCRIPTASE ZINC-BINDING DOMAIN-CONTAINING PROTEIN-RELATED-RELATED"/>
    <property type="match status" value="1"/>
</dbReference>
<accession>A0A6A3CUJ7</accession>
<keyword evidence="1" id="KW-0812">Transmembrane</keyword>
<keyword evidence="1" id="KW-1133">Transmembrane helix</keyword>
<dbReference type="EMBL" id="VEPZ02000196">
    <property type="protein sequence ID" value="KAE8731122.1"/>
    <property type="molecule type" value="Genomic_DNA"/>
</dbReference>
<evidence type="ECO:0000313" key="3">
    <source>
        <dbReference type="Proteomes" id="UP000436088"/>
    </source>
</evidence>
<feature type="transmembrane region" description="Helical" evidence="1">
    <location>
        <begin position="300"/>
        <end position="320"/>
    </location>
</feature>
<dbReference type="PANTHER" id="PTHR33116:SF78">
    <property type="entry name" value="OS12G0587133 PROTEIN"/>
    <property type="match status" value="1"/>
</dbReference>
<evidence type="ECO:0008006" key="4">
    <source>
        <dbReference type="Google" id="ProtNLM"/>
    </source>
</evidence>
<keyword evidence="1" id="KW-0472">Membrane</keyword>
<dbReference type="Proteomes" id="UP000436088">
    <property type="component" value="Unassembled WGS sequence"/>
</dbReference>
<comment type="caution">
    <text evidence="2">The sequence shown here is derived from an EMBL/GenBank/DDBJ whole genome shotgun (WGS) entry which is preliminary data.</text>
</comment>
<sequence length="519" mass="59113">MSLDSIPSPQEIHDALCWGTLAHRRRPSVSARLGSARLVVVVVVIRDLEKVFDRLDWNFIVDTLLDAGLPSGIRRIIMDSITSTSFQVQWNGSLSQTFQPQGGIRQVDCLGKYLGIPVLHMRARCSNYDFILDKMRNRLSRWVARSLFMAGRIVLANSTLLAIMIYFMQSTMLPKIVCLDIEKLIRKFIWGSSATVSKILLVNWEVLCQPRDHGGLDLRRVHDFNAAFILQVGFALITNAFSLWTRLLRENTGWLTSVRIQFLEPIVPLSGGHLLRNGRISSRVLLVSIVLTALQVKIELFSVGILSIPLTLVLVMLLGIRKIPSGIIFGKFKFPNVEESSIHVLRDCKEARAIWHLLLPHTLFHSFFNMSLQECFGRGGMTTDLHCWHLEQRNYMGYVLLWQFHASDISYFPPSKRQMEATKPRMALLECRCCHLFDINMVTDPNASRNPIFLVRLIGALRYNAWATDVVWVPRDCNKPADYFARIVQPNSLELILLSLPLAKETTLPEQDSLSHLLL</sequence>
<organism evidence="2 3">
    <name type="scientific">Hibiscus syriacus</name>
    <name type="common">Rose of Sharon</name>
    <dbReference type="NCBI Taxonomy" id="106335"/>
    <lineage>
        <taxon>Eukaryota</taxon>
        <taxon>Viridiplantae</taxon>
        <taxon>Streptophyta</taxon>
        <taxon>Embryophyta</taxon>
        <taxon>Tracheophyta</taxon>
        <taxon>Spermatophyta</taxon>
        <taxon>Magnoliopsida</taxon>
        <taxon>eudicotyledons</taxon>
        <taxon>Gunneridae</taxon>
        <taxon>Pentapetalae</taxon>
        <taxon>rosids</taxon>
        <taxon>malvids</taxon>
        <taxon>Malvales</taxon>
        <taxon>Malvaceae</taxon>
        <taxon>Malvoideae</taxon>
        <taxon>Hibiscus</taxon>
    </lineage>
</organism>
<gene>
    <name evidence="2" type="ORF">F3Y22_tig00002840pilonHSYRG00305</name>
</gene>
<evidence type="ECO:0000256" key="1">
    <source>
        <dbReference type="SAM" id="Phobius"/>
    </source>
</evidence>
<dbReference type="AlphaFoldDB" id="A0A6A3CUJ7"/>
<protein>
    <recommendedName>
        <fullName evidence="4">Reverse transcriptase domain-containing protein</fullName>
    </recommendedName>
</protein>
<feature type="transmembrane region" description="Helical" evidence="1">
    <location>
        <begin position="228"/>
        <end position="247"/>
    </location>
</feature>
<feature type="transmembrane region" description="Helical" evidence="1">
    <location>
        <begin position="142"/>
        <end position="168"/>
    </location>
</feature>
<evidence type="ECO:0000313" key="2">
    <source>
        <dbReference type="EMBL" id="KAE8731122.1"/>
    </source>
</evidence>